<dbReference type="AlphaFoldDB" id="A0A0A9FA81"/>
<feature type="region of interest" description="Disordered" evidence="1">
    <location>
        <begin position="1"/>
        <end position="20"/>
    </location>
</feature>
<protein>
    <submittedName>
        <fullName evidence="2">Uncharacterized protein</fullName>
    </submittedName>
</protein>
<reference evidence="2" key="2">
    <citation type="journal article" date="2015" name="Data Brief">
        <title>Shoot transcriptome of the giant reed, Arundo donax.</title>
        <authorList>
            <person name="Barrero R.A."/>
            <person name="Guerrero F.D."/>
            <person name="Moolhuijzen P."/>
            <person name="Goolsby J.A."/>
            <person name="Tidwell J."/>
            <person name="Bellgard S.E."/>
            <person name="Bellgard M.I."/>
        </authorList>
    </citation>
    <scope>NUCLEOTIDE SEQUENCE</scope>
    <source>
        <tissue evidence="2">Shoot tissue taken approximately 20 cm above the soil surface</tissue>
    </source>
</reference>
<proteinExistence type="predicted"/>
<dbReference type="EMBL" id="GBRH01192738">
    <property type="protein sequence ID" value="JAE05158.1"/>
    <property type="molecule type" value="Transcribed_RNA"/>
</dbReference>
<organism evidence="2">
    <name type="scientific">Arundo donax</name>
    <name type="common">Giant reed</name>
    <name type="synonym">Donax arundinaceus</name>
    <dbReference type="NCBI Taxonomy" id="35708"/>
    <lineage>
        <taxon>Eukaryota</taxon>
        <taxon>Viridiplantae</taxon>
        <taxon>Streptophyta</taxon>
        <taxon>Embryophyta</taxon>
        <taxon>Tracheophyta</taxon>
        <taxon>Spermatophyta</taxon>
        <taxon>Magnoliopsida</taxon>
        <taxon>Liliopsida</taxon>
        <taxon>Poales</taxon>
        <taxon>Poaceae</taxon>
        <taxon>PACMAD clade</taxon>
        <taxon>Arundinoideae</taxon>
        <taxon>Arundineae</taxon>
        <taxon>Arundo</taxon>
    </lineage>
</organism>
<feature type="compositionally biased region" description="Basic and acidic residues" evidence="1">
    <location>
        <begin position="1"/>
        <end position="11"/>
    </location>
</feature>
<name>A0A0A9FA81_ARUDO</name>
<reference evidence="2" key="1">
    <citation type="submission" date="2014-09" db="EMBL/GenBank/DDBJ databases">
        <authorList>
            <person name="Magalhaes I.L.F."/>
            <person name="Oliveira U."/>
            <person name="Santos F.R."/>
            <person name="Vidigal T.H.D.A."/>
            <person name="Brescovit A.D."/>
            <person name="Santos A.J."/>
        </authorList>
    </citation>
    <scope>NUCLEOTIDE SEQUENCE</scope>
    <source>
        <tissue evidence="2">Shoot tissue taken approximately 20 cm above the soil surface</tissue>
    </source>
</reference>
<sequence>MHRDQQGHKLCSEPSLSSYF</sequence>
<evidence type="ECO:0000256" key="1">
    <source>
        <dbReference type="SAM" id="MobiDB-lite"/>
    </source>
</evidence>
<accession>A0A0A9FA81</accession>
<evidence type="ECO:0000313" key="2">
    <source>
        <dbReference type="EMBL" id="JAE05158.1"/>
    </source>
</evidence>